<dbReference type="GO" id="GO:0022625">
    <property type="term" value="C:cytosolic large ribosomal subunit"/>
    <property type="evidence" value="ECO:0007669"/>
    <property type="project" value="TreeGrafter"/>
</dbReference>
<keyword evidence="5 7" id="KW-0689">Ribosomal protein</keyword>
<keyword evidence="10" id="KW-1185">Reference proteome</keyword>
<reference evidence="11 12" key="1">
    <citation type="submission" date="2022-11" db="UniProtKB">
        <authorList>
            <consortium name="WormBaseParasite"/>
        </authorList>
    </citation>
    <scope>IDENTIFICATION</scope>
</reference>
<evidence type="ECO:0000256" key="4">
    <source>
        <dbReference type="ARBA" id="ARBA00022553"/>
    </source>
</evidence>
<dbReference type="Gene3D" id="3.30.70.1730">
    <property type="match status" value="1"/>
</dbReference>
<dbReference type="Pfam" id="PF00466">
    <property type="entry name" value="Ribosomal_L10"/>
    <property type="match status" value="1"/>
</dbReference>
<keyword evidence="4" id="KW-0597">Phosphoprotein</keyword>
<evidence type="ECO:0000256" key="1">
    <source>
        <dbReference type="ARBA" id="ARBA00002200"/>
    </source>
</evidence>
<dbReference type="PANTHER" id="PTHR45699">
    <property type="entry name" value="60S ACIDIC RIBOSOMAL PROTEIN P0"/>
    <property type="match status" value="1"/>
</dbReference>
<sequence>MGREDKATWKANYFVKIIELFDEYPKCFLVGVDNVGSKQMQEIRQAMRGHAEILMGKNTMIRKAIRGHLHTNPDLEKLLPHIIGNVGFVFTKEDLSDIRAKLLENRKGAPAKAGAIAPCDVKLPPQNTGMGPEKTSFFQALQIPTKISRGTIEILSEVHLIKVGEKVGASESALLNMLNIQPFSYGLVVQQVYDNGTVFTPDVLDMTADEIKDKFIHGVRNVAAVCLAIGHPTLVSVPHSLANGLKNLLAIAVEADIELKEAQKIKEYLTDPSKFASTAAVAAPSAAAEPAVAEVAPAKKEEPKEEESDEEDFGFGLFD</sequence>
<dbReference type="GO" id="GO:0070180">
    <property type="term" value="F:large ribosomal subunit rRNA binding"/>
    <property type="evidence" value="ECO:0007669"/>
    <property type="project" value="TreeGrafter"/>
</dbReference>
<evidence type="ECO:0000256" key="3">
    <source>
        <dbReference type="ARBA" id="ARBA00011521"/>
    </source>
</evidence>
<dbReference type="InterPro" id="IPR030670">
    <property type="entry name" value="uL10_eukaryotes"/>
</dbReference>
<dbReference type="AlphaFoldDB" id="A0A914ZY82"/>
<dbReference type="PIRSF" id="PIRSF039087">
    <property type="entry name" value="L10E"/>
    <property type="match status" value="1"/>
</dbReference>
<dbReference type="InterPro" id="IPR043164">
    <property type="entry name" value="Ribosomal_uL10-like_insert_sf"/>
</dbReference>
<evidence type="ECO:0000259" key="9">
    <source>
        <dbReference type="Pfam" id="PF17777"/>
    </source>
</evidence>
<organism evidence="10 11">
    <name type="scientific">Parascaris univalens</name>
    <name type="common">Nematode worm</name>
    <dbReference type="NCBI Taxonomy" id="6257"/>
    <lineage>
        <taxon>Eukaryota</taxon>
        <taxon>Metazoa</taxon>
        <taxon>Ecdysozoa</taxon>
        <taxon>Nematoda</taxon>
        <taxon>Chromadorea</taxon>
        <taxon>Rhabditida</taxon>
        <taxon>Spirurina</taxon>
        <taxon>Ascaridomorpha</taxon>
        <taxon>Ascaridoidea</taxon>
        <taxon>Ascarididae</taxon>
        <taxon>Parascaris</taxon>
    </lineage>
</organism>
<evidence type="ECO:0000256" key="8">
    <source>
        <dbReference type="SAM" id="MobiDB-lite"/>
    </source>
</evidence>
<name>A0A914ZY82_PARUN</name>
<dbReference type="Pfam" id="PF00428">
    <property type="entry name" value="Ribosomal_60s"/>
    <property type="match status" value="1"/>
</dbReference>
<accession>A0A914ZY82</accession>
<evidence type="ECO:0000256" key="2">
    <source>
        <dbReference type="ARBA" id="ARBA00008889"/>
    </source>
</evidence>
<dbReference type="FunFam" id="3.30.70.1730:FF:000002">
    <property type="entry name" value="60S acidic ribosomal protein P0"/>
    <property type="match status" value="1"/>
</dbReference>
<dbReference type="Pfam" id="PF17777">
    <property type="entry name" value="RL10P_insert"/>
    <property type="match status" value="1"/>
</dbReference>
<evidence type="ECO:0000313" key="12">
    <source>
        <dbReference type="WBParaSite" id="PgB19_g013_t02"/>
    </source>
</evidence>
<dbReference type="Gene3D" id="3.90.105.20">
    <property type="match status" value="1"/>
</dbReference>
<evidence type="ECO:0000256" key="7">
    <source>
        <dbReference type="PIRNR" id="PIRNR039087"/>
    </source>
</evidence>
<dbReference type="Proteomes" id="UP000887569">
    <property type="component" value="Unplaced"/>
</dbReference>
<feature type="domain" description="Large ribosomal subunit protein uL10-like insertion" evidence="9">
    <location>
        <begin position="111"/>
        <end position="180"/>
    </location>
</feature>
<comment type="function">
    <text evidence="1 7">Ribosomal protein P0 is the functional equivalent of E.coli protein L10.</text>
</comment>
<dbReference type="PANTHER" id="PTHR45699:SF3">
    <property type="entry name" value="LARGE RIBOSOMAL SUBUNIT PROTEIN UL10"/>
    <property type="match status" value="1"/>
</dbReference>
<dbReference type="WBParaSite" id="PgB19_g013_t02">
    <property type="protein sequence ID" value="PgB19_g013_t02"/>
    <property type="gene ID" value="PgB19_g013"/>
</dbReference>
<feature type="compositionally biased region" description="Acidic residues" evidence="8">
    <location>
        <begin position="304"/>
        <end position="313"/>
    </location>
</feature>
<dbReference type="InterPro" id="IPR040637">
    <property type="entry name" value="Ribosomal_uL10-like_insert"/>
</dbReference>
<keyword evidence="6 7" id="KW-0687">Ribonucleoprotein</keyword>
<proteinExistence type="inferred from homology"/>
<dbReference type="FunFam" id="3.90.105.20:FF:000001">
    <property type="entry name" value="60S acidic ribosomal protein P0"/>
    <property type="match status" value="1"/>
</dbReference>
<dbReference type="CDD" id="cd05795">
    <property type="entry name" value="Ribosomal_P0_L10e"/>
    <property type="match status" value="1"/>
</dbReference>
<comment type="similarity">
    <text evidence="2 7">Belongs to the universal ribosomal protein uL10 family.</text>
</comment>
<feature type="region of interest" description="Disordered" evidence="8">
    <location>
        <begin position="288"/>
        <end position="319"/>
    </location>
</feature>
<dbReference type="InterPro" id="IPR001790">
    <property type="entry name" value="Ribosomal_uL10"/>
</dbReference>
<evidence type="ECO:0000256" key="6">
    <source>
        <dbReference type="ARBA" id="ARBA00023274"/>
    </source>
</evidence>
<dbReference type="GO" id="GO:0002181">
    <property type="term" value="P:cytoplasmic translation"/>
    <property type="evidence" value="ECO:0007669"/>
    <property type="project" value="TreeGrafter"/>
</dbReference>
<protein>
    <recommendedName>
        <fullName evidence="7">60S acidic ribosomal protein P0</fullName>
    </recommendedName>
</protein>
<evidence type="ECO:0000313" key="10">
    <source>
        <dbReference type="Proteomes" id="UP000887569"/>
    </source>
</evidence>
<dbReference type="GO" id="GO:0003735">
    <property type="term" value="F:structural constituent of ribosome"/>
    <property type="evidence" value="ECO:0007669"/>
    <property type="project" value="TreeGrafter"/>
</dbReference>
<dbReference type="GO" id="GO:0000027">
    <property type="term" value="P:ribosomal large subunit assembly"/>
    <property type="evidence" value="ECO:0007669"/>
    <property type="project" value="TreeGrafter"/>
</dbReference>
<dbReference type="WBParaSite" id="PgB19_g013_t01">
    <property type="protein sequence ID" value="PgB19_g013_t01"/>
    <property type="gene ID" value="PgB19_g013"/>
</dbReference>
<dbReference type="SUPFAM" id="SSF160369">
    <property type="entry name" value="Ribosomal protein L10-like"/>
    <property type="match status" value="1"/>
</dbReference>
<dbReference type="InterPro" id="IPR050323">
    <property type="entry name" value="Ribosomal_protein_uL10"/>
</dbReference>
<evidence type="ECO:0000313" key="11">
    <source>
        <dbReference type="WBParaSite" id="PgB19_g013_t01"/>
    </source>
</evidence>
<comment type="subunit">
    <text evidence="3">P0 forms a pentameric complex by interaction with dimers of P1 and P2.</text>
</comment>
<evidence type="ECO:0000256" key="5">
    <source>
        <dbReference type="ARBA" id="ARBA00022980"/>
    </source>
</evidence>
<dbReference type="InterPro" id="IPR043141">
    <property type="entry name" value="Ribosomal_uL10-like_sf"/>
</dbReference>